<dbReference type="AlphaFoldDB" id="A0A091DF70"/>
<dbReference type="EMBL" id="KN122382">
    <property type="protein sequence ID" value="KFO30774.1"/>
    <property type="molecule type" value="Genomic_DNA"/>
</dbReference>
<keyword evidence="3" id="KW-1185">Reference proteome</keyword>
<protein>
    <submittedName>
        <fullName evidence="2">Uncharacterized protein</fullName>
    </submittedName>
</protein>
<gene>
    <name evidence="2" type="ORF">H920_07877</name>
</gene>
<evidence type="ECO:0000256" key="1">
    <source>
        <dbReference type="SAM" id="MobiDB-lite"/>
    </source>
</evidence>
<sequence>MQIFSKDLHWEAPKATGASWKAYASRVRNLCHQAEESTPEPKSGSKRKDQSSPEENSSTPRDSEDLSSSDDNSQVCIRKTCHANFSKKINSKGSSPLGLFLSLATTLNSGFHGQTMLIQFSWVLQVHH</sequence>
<evidence type="ECO:0000313" key="2">
    <source>
        <dbReference type="EMBL" id="KFO30774.1"/>
    </source>
</evidence>
<proteinExistence type="predicted"/>
<dbReference type="Proteomes" id="UP000028990">
    <property type="component" value="Unassembled WGS sequence"/>
</dbReference>
<feature type="region of interest" description="Disordered" evidence="1">
    <location>
        <begin position="32"/>
        <end position="72"/>
    </location>
</feature>
<accession>A0A091DF70</accession>
<reference evidence="2 3" key="1">
    <citation type="submission" date="2013-11" db="EMBL/GenBank/DDBJ databases">
        <title>The Damaraland mole rat (Fukomys damarensis) genome and evolution of African mole rats.</title>
        <authorList>
            <person name="Gladyshev V.N."/>
            <person name="Fang X."/>
        </authorList>
    </citation>
    <scope>NUCLEOTIDE SEQUENCE [LARGE SCALE GENOMIC DNA]</scope>
    <source>
        <tissue evidence="2">Liver</tissue>
    </source>
</reference>
<organism evidence="2 3">
    <name type="scientific">Fukomys damarensis</name>
    <name type="common">Damaraland mole rat</name>
    <name type="synonym">Cryptomys damarensis</name>
    <dbReference type="NCBI Taxonomy" id="885580"/>
    <lineage>
        <taxon>Eukaryota</taxon>
        <taxon>Metazoa</taxon>
        <taxon>Chordata</taxon>
        <taxon>Craniata</taxon>
        <taxon>Vertebrata</taxon>
        <taxon>Euteleostomi</taxon>
        <taxon>Mammalia</taxon>
        <taxon>Eutheria</taxon>
        <taxon>Euarchontoglires</taxon>
        <taxon>Glires</taxon>
        <taxon>Rodentia</taxon>
        <taxon>Hystricomorpha</taxon>
        <taxon>Bathyergidae</taxon>
        <taxon>Fukomys</taxon>
    </lineage>
</organism>
<name>A0A091DF70_FUKDA</name>
<evidence type="ECO:0000313" key="3">
    <source>
        <dbReference type="Proteomes" id="UP000028990"/>
    </source>
</evidence>